<accession>A0ABQ0M0P0</accession>
<dbReference type="InterPro" id="IPR041681">
    <property type="entry name" value="PH_9"/>
</dbReference>
<keyword evidence="5 10" id="KW-1133">Transmembrane helix</keyword>
<organism evidence="13 14">
    <name type="scientific">Mycena chlorophos</name>
    <name type="common">Agaric fungus</name>
    <name type="synonym">Agaricus chlorophos</name>
    <dbReference type="NCBI Taxonomy" id="658473"/>
    <lineage>
        <taxon>Eukaryota</taxon>
        <taxon>Fungi</taxon>
        <taxon>Dikarya</taxon>
        <taxon>Basidiomycota</taxon>
        <taxon>Agaricomycotina</taxon>
        <taxon>Agaricomycetes</taxon>
        <taxon>Agaricomycetidae</taxon>
        <taxon>Agaricales</taxon>
        <taxon>Marasmiineae</taxon>
        <taxon>Mycenaceae</taxon>
        <taxon>Mycena</taxon>
    </lineage>
</organism>
<keyword evidence="8" id="KW-0012">Acyltransferase</keyword>
<dbReference type="Gene3D" id="2.30.29.30">
    <property type="entry name" value="Pleckstrin-homology domain (PH domain)/Phosphotyrosine-binding domain (PTB)"/>
    <property type="match status" value="1"/>
</dbReference>
<feature type="region of interest" description="Disordered" evidence="9">
    <location>
        <begin position="1222"/>
        <end position="1248"/>
    </location>
</feature>
<dbReference type="SUPFAM" id="SSF48425">
    <property type="entry name" value="Sec7 domain"/>
    <property type="match status" value="1"/>
</dbReference>
<dbReference type="InterPro" id="IPR029055">
    <property type="entry name" value="Ntn_hydrolases_N"/>
</dbReference>
<feature type="transmembrane region" description="Helical" evidence="10">
    <location>
        <begin position="629"/>
        <end position="653"/>
    </location>
</feature>
<feature type="compositionally biased region" description="Low complexity" evidence="9">
    <location>
        <begin position="1858"/>
        <end position="1868"/>
    </location>
</feature>
<keyword evidence="6 10" id="KW-0472">Membrane</keyword>
<feature type="compositionally biased region" description="Low complexity" evidence="9">
    <location>
        <begin position="1502"/>
        <end position="1523"/>
    </location>
</feature>
<dbReference type="PRINTS" id="PR01210">
    <property type="entry name" value="GGTRANSPTASE"/>
</dbReference>
<evidence type="ECO:0000256" key="7">
    <source>
        <dbReference type="PROSITE-ProRule" id="PRU00094"/>
    </source>
</evidence>
<comment type="pathway">
    <text evidence="8">Sulfur metabolism; glutathione metabolism.</text>
</comment>
<dbReference type="SUPFAM" id="SSF57716">
    <property type="entry name" value="Glucocorticoid receptor-like (DNA-binding domain)"/>
    <property type="match status" value="1"/>
</dbReference>
<evidence type="ECO:0000313" key="13">
    <source>
        <dbReference type="EMBL" id="GAT56392.1"/>
    </source>
</evidence>
<evidence type="ECO:0000256" key="9">
    <source>
        <dbReference type="SAM" id="MobiDB-lite"/>
    </source>
</evidence>
<feature type="region of interest" description="Disordered" evidence="9">
    <location>
        <begin position="1146"/>
        <end position="1175"/>
    </location>
</feature>
<feature type="region of interest" description="Disordered" evidence="9">
    <location>
        <begin position="1405"/>
        <end position="1538"/>
    </location>
</feature>
<dbReference type="PANTHER" id="PTHR11686:SF9">
    <property type="entry name" value="RE13973P"/>
    <property type="match status" value="1"/>
</dbReference>
<dbReference type="InterPro" id="IPR043137">
    <property type="entry name" value="GGT_ssub_C"/>
</dbReference>
<evidence type="ECO:0000256" key="8">
    <source>
        <dbReference type="RuleBase" id="RU368068"/>
    </source>
</evidence>
<dbReference type="PROSITE" id="PS50114">
    <property type="entry name" value="GATA_ZN_FINGER_2"/>
    <property type="match status" value="1"/>
</dbReference>
<feature type="compositionally biased region" description="Basic and acidic residues" evidence="9">
    <location>
        <begin position="1068"/>
        <end position="1077"/>
    </location>
</feature>
<feature type="region of interest" description="Disordered" evidence="9">
    <location>
        <begin position="2513"/>
        <end position="2534"/>
    </location>
</feature>
<evidence type="ECO:0000256" key="5">
    <source>
        <dbReference type="ARBA" id="ARBA00022989"/>
    </source>
</evidence>
<dbReference type="InterPro" id="IPR000679">
    <property type="entry name" value="Znf_GATA"/>
</dbReference>
<dbReference type="Pfam" id="PF01019">
    <property type="entry name" value="G_glu_transpept"/>
    <property type="match status" value="1"/>
</dbReference>
<feature type="transmembrane region" description="Helical" evidence="10">
    <location>
        <begin position="732"/>
        <end position="750"/>
    </location>
</feature>
<feature type="region of interest" description="Disordered" evidence="9">
    <location>
        <begin position="2668"/>
        <end position="2721"/>
    </location>
</feature>
<feature type="transmembrane region" description="Helical" evidence="10">
    <location>
        <begin position="706"/>
        <end position="725"/>
    </location>
</feature>
<feature type="region of interest" description="Disordered" evidence="9">
    <location>
        <begin position="1645"/>
        <end position="1746"/>
    </location>
</feature>
<keyword evidence="7" id="KW-0479">Metal-binding</keyword>
<dbReference type="Gene3D" id="1.10.246.130">
    <property type="match status" value="1"/>
</dbReference>
<dbReference type="InterPro" id="IPR000904">
    <property type="entry name" value="Sec7_dom"/>
</dbReference>
<evidence type="ECO:0000256" key="10">
    <source>
        <dbReference type="SAM" id="Phobius"/>
    </source>
</evidence>
<feature type="compositionally biased region" description="Low complexity" evidence="9">
    <location>
        <begin position="2233"/>
        <end position="2246"/>
    </location>
</feature>
<dbReference type="SMART" id="SM00730">
    <property type="entry name" value="PSN"/>
    <property type="match status" value="1"/>
</dbReference>
<dbReference type="SUPFAM" id="SSF50729">
    <property type="entry name" value="PH domain-like"/>
    <property type="match status" value="1"/>
</dbReference>
<evidence type="ECO:0000313" key="14">
    <source>
        <dbReference type="Proteomes" id="UP000815677"/>
    </source>
</evidence>
<feature type="compositionally biased region" description="Polar residues" evidence="9">
    <location>
        <begin position="1438"/>
        <end position="1474"/>
    </location>
</feature>
<sequence>MDSKAALPIHAPAAPQTSKRRNFKPALLLCCLLGLIYYRCFPKQQRRGVTGRPAYLVEARHGAVASENVLCSEIGVDMLKAGGNAGALFWFEMASMTPSSRCSGSGDVLCGDGSHVLLGHRRRRVFTVDFRETAPSLANSTMFPPRSNASLFGGLSVGVPGELRGLETAHRRWGSLPWKTLVTPSVDLARGWTLQEELADRITWFPTLMLENPDWSATFAPKGRFLRKGEIIRRTNYSRTLSRIANEGADSFYKGPIAESLVKKINETGGILSLSDLANYTIKVQPALQGTYRGRKVYTTHEPGSGPVLLHMLNLMETYPKSPRTPLSMHRVVEAIKFGFAARTKIGDPAFDSDPARMEQIPTKEFARLIAANITDDRTHRAEYYRPEFDVVNDHGTSHTSVIDRNGMAVSLTSTVNLIFGSQVLDPETGIILNDEMDDFSVPGTPNGFGLYPSPYNYPAPGKRPLSSTVPTIIENADGEVELAIGGSGGGRIFGAVFQTILNLEWGLDTSEAVEFWRLHNSLLPVQTDADLGYPADIIAGLVARGHNMTGTPPIAAVVQAVTRREDGSLEAASLPAPRNSDGSRPVDDIPERVSSQDALLFPLIGAVTLLALFFSLKYFGPDWINFLLGWYFAIAGVAAVWKALIAVARWALGEASWRSYPDLSLDARLGHNNFFNVSLNSVSACLLPLAIVPSAVYMLNGRSALLTNVLGVSFATAAIAMLKIDSFSTGCIMLSGLFFYDIYFVFYSAKTFGQSVMVKVATSVDVPIKLLWPRSVVLSTHNGFSMLGLGDIVVPGVFVALALRYDHFRAGAPSHTNFKRPYFYTTLVAYVLGLLTTVVVMHTFQSAQPALLYLSPAGILSVLLTSFVRGELGAVFAWSDVESEPVKSKSEIGPCSFTMPPPPFNPEARAGSAWPSEPHSRASVNADWFAGPLDSHMFAALDANGVLPAPGTYSQYPTRPNVVVQPSSQWPAAYPQFPRQAPAAPRAAFTRHENLPPSLWMSPVTTAPAIAEPPNAARIANISWRMLGLKLKDKERDNSAPSTATESVADTPSPSTEASVKTESVVPDERGRRIDKGKAKVQVFGFDGHTQDGADDDDVIPMDWRAMSRSRSRTMDWTPASRSRSRPADSFDHAATFDGSHVAFPTFRGGSSKQGPIPIPSVASAGRRSPPYPHSELSSVYEDHADVGAHSLDARYMHSLQQYPHSVHNYTSPTFAPSSLPSFGLHGLTRQPSSAGPPPTDQRGFPRHVRKTSFDHTVSKEGTFAAIGGRHQVNGKPLSPDSLLGTKRRAEAPHDESLLRADPSNLDGHPPFEQSSSFPSSSFNFSFPPYEGLFSTTPEFPPSAPPSRFQYPPASSSPAEGLSAAAAAASAVMAEGYAQLSAANLAGVDDNYRQLMGLVYPETSRSAGPAQNPYTHVDPTQILAGPPSDNAYPSFHASPSSDGWGNGVNSSSHASPEPHTVSNASTPPSTEGTLPTGRKYVPLKADTSKRKHSLPSASAITNTNSAGPSSSSPGALRSSTSTPDLPERKLVGGDDGEVPTLCTNCQTTNTPLWRRDPEGQPLCNACGLFYKLHGVVRPLSLKTDVIKKRNRASGAPSTGSRKSHGFPRPLFILALLRPDASGRTDFESLLRGDSTVRLRELDVSQLGVESSPSPRRQPGTPTVTPATPNNRDYDSGDSSYDPKRRSMYRSPGSASSPDLATLLRKERGSNAPHASKGKNKLQRTTTNGEDKEKPAKSSVRAKTSALLGKMLGSGTVRERSKTDAEKYGFYDPPPVPPLPVQLNRATPVGSPIADVFASPKPLPPINRGSDDDSMVIVDSPNMPRSRRSMSVSEVERPLLAPAAEIQPRPATARTRTEPPLLTLQLPQSEDEDAIVPPRSTSLNMSPRTTSPRIPRQTSSPLRTRSGHSSFGSNAPSSHLRILHGSSASVSEPSLVPAVDSGIFKDLSVNDLALTRMSSSSHSHSRASDDPDEDPEIRGKELAARCWKEDEDFLGKEKIAEWLGGVGAVNKVALHHYLNCFDFSGLRLDFAFRRLCAKLYLKAETQQVDRILQQFSRRYWECNPTGLYGSANIVHAVSYSLLLLNTDLHVADLQSRMSRAQFVRNTLAAIQMQLEPPAAQSSNTDLTHDSNAVPGVETGEAPHVRSKRSDSMTSWHSVSPEAVAAVSAASTAMSSPAANGSTPSIQVSAAGHEAQPSVSSIVYGRTWESDMESLLKEMYNAVKNQQILQPLNSSRSSMGSLSPGPSAMLRNRSQRGPPDRLATLKRGSIRGLQSILGTQQNSPYSSNSSIDGRTSPSPSFATSTNEVPYNSSSSFLTPTLGFASNLSHTIIREAQEDDDRSVHSDDSTSTSISISDEELALLGAPWAKEGMLCRKQYWESVGKRAKDKAWMDVFVVIQKGELNMFVFGENGPGSSGAVGGGNWLSNANSVGAVLLAHSLAHALPSPGYNRQRPHCMVLTLANGGVYFFQAGTEELVNEWVSTCNYWAARTSKEPLAGGVSNMEYGWNRIDDSSHTRAHSETEVDPSDVMSVRSGRSTRSRFGWRDGMATMRGSTSPWADRILINDWKPPLPPTVASPHDEETQLDALRKHVASLKRDLKQHNEYREPMSALYQPRSANATKAQSNWEKKSQWLLTEIVKYDSYIDSLQLAMTLRLKKRGEKALERALNGRVGEESPSVKNGKWKGSEATIEEDDDEAPVTPANRTVFGSHIHRRETAEADI</sequence>
<comment type="function">
    <text evidence="8">Cleaves the gamma-glutamyl peptide bond of glutathione and glutathione conjugates.</text>
</comment>
<feature type="compositionally biased region" description="Polar residues" evidence="9">
    <location>
        <begin position="2275"/>
        <end position="2308"/>
    </location>
</feature>
<dbReference type="EMBL" id="DF849259">
    <property type="protein sequence ID" value="GAT56392.1"/>
    <property type="molecule type" value="Genomic_DNA"/>
</dbReference>
<keyword evidence="7" id="KW-0863">Zinc-finger</keyword>
<feature type="region of interest" description="Disordered" evidence="9">
    <location>
        <begin position="1111"/>
        <end position="1133"/>
    </location>
</feature>
<dbReference type="PROSITE" id="PS50190">
    <property type="entry name" value="SEC7"/>
    <property type="match status" value="1"/>
</dbReference>
<comment type="similarity">
    <text evidence="2">Belongs to the peptidase A22B family.</text>
</comment>
<feature type="compositionally biased region" description="Polar residues" evidence="9">
    <location>
        <begin position="1648"/>
        <end position="1671"/>
    </location>
</feature>
<dbReference type="Gene3D" id="3.60.20.40">
    <property type="match status" value="1"/>
</dbReference>
<dbReference type="Pfam" id="PF04258">
    <property type="entry name" value="Peptidase_A22B"/>
    <property type="match status" value="1"/>
</dbReference>
<feature type="transmembrane region" description="Helical" evidence="10">
    <location>
        <begin position="824"/>
        <end position="845"/>
    </location>
</feature>
<feature type="region of interest" description="Disordered" evidence="9">
    <location>
        <begin position="1958"/>
        <end position="1977"/>
    </location>
</feature>
<dbReference type="InterPro" id="IPR006639">
    <property type="entry name" value="Preselin/SPP"/>
</dbReference>
<feature type="region of interest" description="Disordered" evidence="9">
    <location>
        <begin position="1290"/>
        <end position="1321"/>
    </location>
</feature>
<comment type="catalytic activity">
    <reaction evidence="8">
        <text>an S-substituted glutathione + H2O = an S-substituted L-cysteinylglycine + L-glutamate</text>
        <dbReference type="Rhea" id="RHEA:59468"/>
        <dbReference type="ChEBI" id="CHEBI:15377"/>
        <dbReference type="ChEBI" id="CHEBI:29985"/>
        <dbReference type="ChEBI" id="CHEBI:90779"/>
        <dbReference type="ChEBI" id="CHEBI:143103"/>
        <dbReference type="EC" id="3.4.19.13"/>
    </reaction>
</comment>
<dbReference type="InterPro" id="IPR035999">
    <property type="entry name" value="Sec7_dom_sf"/>
</dbReference>
<dbReference type="PROSITE" id="PS00344">
    <property type="entry name" value="GATA_ZN_FINGER_1"/>
    <property type="match status" value="1"/>
</dbReference>
<dbReference type="InterPro" id="IPR000101">
    <property type="entry name" value="GGT_peptidase"/>
</dbReference>
<dbReference type="SMART" id="SM00222">
    <property type="entry name" value="Sec7"/>
    <property type="match status" value="1"/>
</dbReference>
<feature type="compositionally biased region" description="Polar residues" evidence="9">
    <location>
        <begin position="1040"/>
        <end position="1063"/>
    </location>
</feature>
<protein>
    <recommendedName>
        <fullName evidence="8">Glutathione hydrolase</fullName>
        <ecNumber evidence="8">2.3.2.2</ecNumber>
        <ecNumber evidence="8">3.4.19.13</ecNumber>
    </recommendedName>
    <alternativeName>
        <fullName evidence="8">Gamma-glutamyltransferase</fullName>
    </alternativeName>
    <alternativeName>
        <fullName evidence="8">Gamma-glutamyltranspeptidase</fullName>
    </alternativeName>
</protein>
<reference evidence="13" key="1">
    <citation type="submission" date="2014-09" db="EMBL/GenBank/DDBJ databases">
        <title>Genome sequence of the luminous mushroom Mycena chlorophos for searching fungal bioluminescence genes.</title>
        <authorList>
            <person name="Tanaka Y."/>
            <person name="Kasuga D."/>
            <person name="Oba Y."/>
            <person name="Hase S."/>
            <person name="Sato K."/>
            <person name="Oba Y."/>
            <person name="Sakakibara Y."/>
        </authorList>
    </citation>
    <scope>NUCLEOTIDE SEQUENCE</scope>
</reference>
<dbReference type="InterPro" id="IPR011993">
    <property type="entry name" value="PH-like_dom_sf"/>
</dbReference>
<dbReference type="InterPro" id="IPR013088">
    <property type="entry name" value="Znf_NHR/GATA"/>
</dbReference>
<dbReference type="Pfam" id="PF00320">
    <property type="entry name" value="GATA"/>
    <property type="match status" value="1"/>
</dbReference>
<feature type="transmembrane region" description="Helical" evidence="10">
    <location>
        <begin position="674"/>
        <end position="700"/>
    </location>
</feature>
<feature type="compositionally biased region" description="Basic and acidic residues" evidence="9">
    <location>
        <begin position="1290"/>
        <end position="1300"/>
    </location>
</feature>
<feature type="domain" description="SEC7" evidence="12">
    <location>
        <begin position="1970"/>
        <end position="2129"/>
    </location>
</feature>
<feature type="compositionally biased region" description="Polar residues" evidence="9">
    <location>
        <begin position="1879"/>
        <end position="1917"/>
    </location>
</feature>
<gene>
    <name evidence="13" type="ORF">MCHLO_13050</name>
</gene>
<dbReference type="EC" id="2.3.2.2" evidence="8"/>
<keyword evidence="4 8" id="KW-0378">Hydrolase</keyword>
<feature type="region of interest" description="Disordered" evidence="9">
    <location>
        <begin position="2231"/>
        <end position="2308"/>
    </location>
</feature>
<feature type="domain" description="GATA-type" evidence="11">
    <location>
        <begin position="1543"/>
        <end position="1590"/>
    </location>
</feature>
<dbReference type="CDD" id="cd00171">
    <property type="entry name" value="Sec7"/>
    <property type="match status" value="1"/>
</dbReference>
<feature type="region of interest" description="Disordered" evidence="9">
    <location>
        <begin position="2117"/>
        <end position="2154"/>
    </location>
</feature>
<dbReference type="Proteomes" id="UP000815677">
    <property type="component" value="Unassembled WGS sequence"/>
</dbReference>
<proteinExistence type="inferred from homology"/>
<comment type="subcellular location">
    <subcellularLocation>
        <location evidence="1">Endomembrane system</location>
        <topology evidence="1">Multi-pass membrane protein</topology>
    </subcellularLocation>
</comment>
<keyword evidence="3 10" id="KW-0812">Transmembrane</keyword>
<evidence type="ECO:0000256" key="3">
    <source>
        <dbReference type="ARBA" id="ARBA00022692"/>
    </source>
</evidence>
<feature type="region of interest" description="Disordered" evidence="9">
    <location>
        <begin position="1335"/>
        <end position="1360"/>
    </location>
</feature>
<dbReference type="InterPro" id="IPR023394">
    <property type="entry name" value="Sec7_C_sf"/>
</dbReference>
<dbReference type="InterPro" id="IPR043138">
    <property type="entry name" value="GGT_lsub"/>
</dbReference>
<evidence type="ECO:0000256" key="6">
    <source>
        <dbReference type="ARBA" id="ARBA00023136"/>
    </source>
</evidence>
<dbReference type="InterPro" id="IPR007369">
    <property type="entry name" value="Peptidase_A22B_SPP"/>
</dbReference>
<dbReference type="PANTHER" id="PTHR11686">
    <property type="entry name" value="GAMMA GLUTAMYL TRANSPEPTIDASE"/>
    <property type="match status" value="1"/>
</dbReference>
<name>A0ABQ0M0P0_MYCCL</name>
<dbReference type="Pfam" id="PF15410">
    <property type="entry name" value="PH_9"/>
    <property type="match status" value="1"/>
</dbReference>
<dbReference type="Gene3D" id="3.30.50.10">
    <property type="entry name" value="Erythroid Transcription Factor GATA-1, subunit A"/>
    <property type="match status" value="1"/>
</dbReference>
<evidence type="ECO:0000256" key="2">
    <source>
        <dbReference type="ARBA" id="ARBA00006859"/>
    </source>
</evidence>
<dbReference type="Gene3D" id="1.10.1000.11">
    <property type="entry name" value="Arf Nucleotide-binding Site Opener,domain 2"/>
    <property type="match status" value="1"/>
</dbReference>
<feature type="region of interest" description="Disordered" evidence="9">
    <location>
        <begin position="1034"/>
        <end position="1077"/>
    </location>
</feature>
<evidence type="ECO:0000259" key="11">
    <source>
        <dbReference type="PROSITE" id="PS50114"/>
    </source>
</evidence>
<dbReference type="SUPFAM" id="SSF56235">
    <property type="entry name" value="N-terminal nucleophile aminohydrolases (Ntn hydrolases)"/>
    <property type="match status" value="1"/>
</dbReference>
<keyword evidence="8" id="KW-0808">Transferase</keyword>
<dbReference type="EC" id="3.4.19.13" evidence="8"/>
<feature type="compositionally biased region" description="Low complexity" evidence="9">
    <location>
        <begin position="1312"/>
        <end position="1321"/>
    </location>
</feature>
<feature type="transmembrane region" description="Helical" evidence="10">
    <location>
        <begin position="784"/>
        <end position="804"/>
    </location>
</feature>
<feature type="region of interest" description="Disordered" evidence="9">
    <location>
        <begin position="2174"/>
        <end position="2193"/>
    </location>
</feature>
<dbReference type="Pfam" id="PF01369">
    <property type="entry name" value="Sec7"/>
    <property type="match status" value="1"/>
</dbReference>
<evidence type="ECO:0000259" key="12">
    <source>
        <dbReference type="PROSITE" id="PS50190"/>
    </source>
</evidence>
<keyword evidence="14" id="KW-1185">Reference proteome</keyword>
<keyword evidence="7" id="KW-0862">Zinc</keyword>
<comment type="catalytic activity">
    <reaction evidence="8">
        <text>glutathione + H2O = L-cysteinylglycine + L-glutamate</text>
        <dbReference type="Rhea" id="RHEA:28807"/>
        <dbReference type="ChEBI" id="CHEBI:15377"/>
        <dbReference type="ChEBI" id="CHEBI:29985"/>
        <dbReference type="ChEBI" id="CHEBI:57925"/>
        <dbReference type="ChEBI" id="CHEBI:61694"/>
        <dbReference type="EC" id="3.4.19.13"/>
    </reaction>
</comment>
<evidence type="ECO:0000256" key="1">
    <source>
        <dbReference type="ARBA" id="ARBA00004127"/>
    </source>
</evidence>
<feature type="region of interest" description="Disordered" evidence="9">
    <location>
        <begin position="1840"/>
        <end position="1918"/>
    </location>
</feature>
<feature type="compositionally biased region" description="Basic and acidic residues" evidence="9">
    <location>
        <begin position="2140"/>
        <end position="2150"/>
    </location>
</feature>
<comment type="catalytic activity">
    <reaction evidence="8">
        <text>an N-terminal (5-L-glutamyl)-[peptide] + an alpha-amino acid = 5-L-glutamyl amino acid + an N-terminal L-alpha-aminoacyl-[peptide]</text>
        <dbReference type="Rhea" id="RHEA:23904"/>
        <dbReference type="Rhea" id="RHEA-COMP:9780"/>
        <dbReference type="Rhea" id="RHEA-COMP:9795"/>
        <dbReference type="ChEBI" id="CHEBI:77644"/>
        <dbReference type="ChEBI" id="CHEBI:78597"/>
        <dbReference type="ChEBI" id="CHEBI:78599"/>
        <dbReference type="ChEBI" id="CHEBI:78608"/>
        <dbReference type="EC" id="2.3.2.2"/>
    </reaction>
</comment>
<feature type="transmembrane region" description="Helical" evidence="10">
    <location>
        <begin position="599"/>
        <end position="617"/>
    </location>
</feature>
<dbReference type="CDD" id="cd00202">
    <property type="entry name" value="ZnF_GATA"/>
    <property type="match status" value="1"/>
</dbReference>
<evidence type="ECO:0000256" key="4">
    <source>
        <dbReference type="ARBA" id="ARBA00022801"/>
    </source>
</evidence>
<dbReference type="PRINTS" id="PR00619">
    <property type="entry name" value="GATAZNFINGER"/>
</dbReference>
<dbReference type="SMART" id="SM00401">
    <property type="entry name" value="ZnF_GATA"/>
    <property type="match status" value="1"/>
</dbReference>